<keyword evidence="1" id="KW-0472">Membrane</keyword>
<keyword evidence="1" id="KW-0812">Transmembrane</keyword>
<proteinExistence type="predicted"/>
<gene>
    <name evidence="2" type="ORF">MARA_00260</name>
</gene>
<reference evidence="2 3" key="1">
    <citation type="journal article" date="2019" name="Emerg. Microbes Infect.">
        <title>Comprehensive subspecies identification of 175 nontuberculous mycobacteria species based on 7547 genomic profiles.</title>
        <authorList>
            <person name="Matsumoto Y."/>
            <person name="Kinjo T."/>
            <person name="Motooka D."/>
            <person name="Nabeya D."/>
            <person name="Jung N."/>
            <person name="Uechi K."/>
            <person name="Horii T."/>
            <person name="Iida T."/>
            <person name="Fujita J."/>
            <person name="Nakamura S."/>
        </authorList>
    </citation>
    <scope>NUCLEOTIDE SEQUENCE [LARGE SCALE GENOMIC DNA]</scope>
    <source>
        <strain evidence="2 3">JCM 18538</strain>
        <plasmid evidence="2">pJCM18538</plasmid>
    </source>
</reference>
<protein>
    <submittedName>
        <fullName evidence="2">Uncharacterized protein</fullName>
    </submittedName>
</protein>
<feature type="transmembrane region" description="Helical" evidence="1">
    <location>
        <begin position="50"/>
        <end position="72"/>
    </location>
</feature>
<dbReference type="Proteomes" id="UP000467428">
    <property type="component" value="Plasmid pJCM18538"/>
</dbReference>
<dbReference type="EMBL" id="AP022592">
    <property type="protein sequence ID" value="BBY46596.1"/>
    <property type="molecule type" value="Genomic_DNA"/>
</dbReference>
<keyword evidence="2" id="KW-0614">Plasmid</keyword>
<keyword evidence="3" id="KW-1185">Reference proteome</keyword>
<dbReference type="RefSeq" id="WP_163916061.1">
    <property type="nucleotide sequence ID" value="NZ_AP022592.1"/>
</dbReference>
<dbReference type="AlphaFoldDB" id="A0A7I7RRB4"/>
<evidence type="ECO:0000313" key="2">
    <source>
        <dbReference type="EMBL" id="BBY46596.1"/>
    </source>
</evidence>
<dbReference type="KEGG" id="marz:MARA_00260"/>
<organism evidence="2 3">
    <name type="scientific">Mycolicibacterium arabiense</name>
    <dbReference type="NCBI Taxonomy" id="1286181"/>
    <lineage>
        <taxon>Bacteria</taxon>
        <taxon>Bacillati</taxon>
        <taxon>Actinomycetota</taxon>
        <taxon>Actinomycetes</taxon>
        <taxon>Mycobacteriales</taxon>
        <taxon>Mycobacteriaceae</taxon>
        <taxon>Mycolicibacterium</taxon>
    </lineage>
</organism>
<accession>A0A7I7RRB4</accession>
<geneLocation type="plasmid" evidence="2">
    <name>pJCM18538</name>
</geneLocation>
<evidence type="ECO:0000256" key="1">
    <source>
        <dbReference type="SAM" id="Phobius"/>
    </source>
</evidence>
<evidence type="ECO:0000313" key="3">
    <source>
        <dbReference type="Proteomes" id="UP000467428"/>
    </source>
</evidence>
<sequence>MDISTNTTVLAAQGIVGMSQELFSIVVVVGGMAAMALGIAVGLRNGFKQGIGSAIGAVVGGIILSLIIANVAGFQESGNQELEQRGIVSVYGH</sequence>
<name>A0A7I7RRB4_9MYCO</name>
<keyword evidence="1" id="KW-1133">Transmembrane helix</keyword>
<feature type="transmembrane region" description="Helical" evidence="1">
    <location>
        <begin position="22"/>
        <end position="43"/>
    </location>
</feature>